<keyword evidence="4 15" id="KW-0963">Cytoplasm</keyword>
<evidence type="ECO:0000256" key="15">
    <source>
        <dbReference type="HAMAP-Rule" id="MF_00283"/>
    </source>
</evidence>
<dbReference type="InterPro" id="IPR002547">
    <property type="entry name" value="tRNA-bd_dom"/>
</dbReference>
<dbReference type="InterPro" id="IPR045060">
    <property type="entry name" value="Phe-tRNA-ligase_IIc_bsu"/>
</dbReference>
<name>A0ABW1JA08_9ACTN</name>
<evidence type="ECO:0000256" key="14">
    <source>
        <dbReference type="ARBA" id="ARBA00049255"/>
    </source>
</evidence>
<proteinExistence type="inferred from homology"/>
<keyword evidence="21" id="KW-1185">Reference proteome</keyword>
<dbReference type="InterPro" id="IPR041616">
    <property type="entry name" value="PheRS_beta_core"/>
</dbReference>
<comment type="caution">
    <text evidence="20">The sequence shown here is derived from an EMBL/GenBank/DDBJ whole genome shotgun (WGS) entry which is preliminary data.</text>
</comment>
<keyword evidence="6 15" id="KW-0436">Ligase</keyword>
<dbReference type="SMART" id="SM00873">
    <property type="entry name" value="B3_4"/>
    <property type="match status" value="1"/>
</dbReference>
<sequence>MRAPLSWLREHTDLPAEATAEDVQAVLVRVGFEEEAIHRADLVGPLVVGEVLTAEREPQKNGKTISWCQVRVGAGHGADGGDVRGIVCGAPNFEAGDRVVVALPGAVLPGGFEIASRKTYGHVSDGMICSERELGLGDDHSGIIVLSRIGLGDAEVGTDALALLGLDDVAVEVNVNPDRGYCFSLRGLAREYAVSAGGRFVDPVDPQVVVAPAPDGQGHPVRLADDGPLRGTPGCDRYVARTVRGFDPTAATPPWMRRVLRLCGMRPISLAVDVTNYVMLATGQPLHAFDLDALGDEIVVRRARSGERLSTLDGVERTLDVEDLLITDESDGRSRVLALAGVMGGASSEVRDATTNLLVESAHFDPITVARTARRHKLPTEAGRRYERGVDTDLADRAAELAVRLLAELGGGSGSSGITDVDERVPRPALLMPVDLPTRLVGVSYTREQVVQALEAVGCLVSPAAIEGADDADAAREDLQVVVPSWRPDLVQGADLVEEVARVHGYEHIPSVLPQAPAGRGLTRSQRLRRSAARSLAERGLVEVLTYPFTSVERFDALGLPADDVRRRALRLANPLSEQEPLLRTSVLATLPDAARRNVSRGQRDVALFEVGRVFRPSGEPVAAPRPGGGRRPDDAVLAELEAGVPAQPWLVGLLLAGQREPAGWWGPGRAADWADAVDAVQGLAQALGVPPLRVTADQHEPWHPGRCARLELADGTLVGHAGELAPKVVAALDLPERTCAAEVDLDVLVAAAPEVIEAEPVLTHPVALRDVALVVGADVPAARVEQALWDGGGALVEQVRLFDDYRGEQVEPGKRSLAYRLVLRAPDRTLTGEEAAAATDAAVAAAVEATGAVLRDH</sequence>
<dbReference type="SUPFAM" id="SSF46955">
    <property type="entry name" value="Putative DNA-binding domain"/>
    <property type="match status" value="1"/>
</dbReference>
<evidence type="ECO:0000256" key="8">
    <source>
        <dbReference type="ARBA" id="ARBA00022741"/>
    </source>
</evidence>
<comment type="catalytic activity">
    <reaction evidence="14 15">
        <text>tRNA(Phe) + L-phenylalanine + ATP = L-phenylalanyl-tRNA(Phe) + AMP + diphosphate + H(+)</text>
        <dbReference type="Rhea" id="RHEA:19413"/>
        <dbReference type="Rhea" id="RHEA-COMP:9668"/>
        <dbReference type="Rhea" id="RHEA-COMP:9699"/>
        <dbReference type="ChEBI" id="CHEBI:15378"/>
        <dbReference type="ChEBI" id="CHEBI:30616"/>
        <dbReference type="ChEBI" id="CHEBI:33019"/>
        <dbReference type="ChEBI" id="CHEBI:58095"/>
        <dbReference type="ChEBI" id="CHEBI:78442"/>
        <dbReference type="ChEBI" id="CHEBI:78531"/>
        <dbReference type="ChEBI" id="CHEBI:456215"/>
        <dbReference type="EC" id="6.1.1.20"/>
    </reaction>
</comment>
<keyword evidence="9 15" id="KW-0067">ATP-binding</keyword>
<evidence type="ECO:0000256" key="7">
    <source>
        <dbReference type="ARBA" id="ARBA00022723"/>
    </source>
</evidence>
<keyword evidence="12 15" id="KW-0648">Protein biosynthesis</keyword>
<dbReference type="SUPFAM" id="SSF56037">
    <property type="entry name" value="PheT/TilS domain"/>
    <property type="match status" value="1"/>
</dbReference>
<dbReference type="NCBIfam" id="TIGR00472">
    <property type="entry name" value="pheT_bact"/>
    <property type="match status" value="1"/>
</dbReference>
<dbReference type="Pfam" id="PF01588">
    <property type="entry name" value="tRNA_bind"/>
    <property type="match status" value="1"/>
</dbReference>
<dbReference type="Pfam" id="PF17759">
    <property type="entry name" value="tRNA_synthFbeta"/>
    <property type="match status" value="1"/>
</dbReference>
<dbReference type="InterPro" id="IPR009061">
    <property type="entry name" value="DNA-bd_dom_put_sf"/>
</dbReference>
<evidence type="ECO:0000256" key="9">
    <source>
        <dbReference type="ARBA" id="ARBA00022840"/>
    </source>
</evidence>
<feature type="binding site" evidence="15">
    <location>
        <position position="489"/>
    </location>
    <ligand>
        <name>Mg(2+)</name>
        <dbReference type="ChEBI" id="CHEBI:18420"/>
        <note>shared with alpha subunit</note>
    </ligand>
</feature>
<evidence type="ECO:0000256" key="16">
    <source>
        <dbReference type="PROSITE-ProRule" id="PRU00209"/>
    </source>
</evidence>
<dbReference type="Pfam" id="PF03147">
    <property type="entry name" value="FDX-ACB"/>
    <property type="match status" value="1"/>
</dbReference>
<comment type="subunit">
    <text evidence="3 15">Tetramer of two alpha and two beta subunits.</text>
</comment>
<keyword evidence="5 16" id="KW-0820">tRNA-binding</keyword>
<evidence type="ECO:0000256" key="1">
    <source>
        <dbReference type="ARBA" id="ARBA00004496"/>
    </source>
</evidence>
<evidence type="ECO:0000256" key="12">
    <source>
        <dbReference type="ARBA" id="ARBA00022917"/>
    </source>
</evidence>
<keyword evidence="8 15" id="KW-0547">Nucleotide-binding</keyword>
<evidence type="ECO:0000256" key="13">
    <source>
        <dbReference type="ARBA" id="ARBA00023146"/>
    </source>
</evidence>
<dbReference type="InterPro" id="IPR045864">
    <property type="entry name" value="aa-tRNA-synth_II/BPL/LPL"/>
</dbReference>
<keyword evidence="7 15" id="KW-0479">Metal-binding</keyword>
<feature type="binding site" evidence="15">
    <location>
        <position position="498"/>
    </location>
    <ligand>
        <name>Mg(2+)</name>
        <dbReference type="ChEBI" id="CHEBI:18420"/>
        <note>shared with alpha subunit</note>
    </ligand>
</feature>
<accession>A0ABW1JA08</accession>
<dbReference type="PANTHER" id="PTHR10947:SF0">
    <property type="entry name" value="PHENYLALANINE--TRNA LIGASE BETA SUBUNIT"/>
    <property type="match status" value="1"/>
</dbReference>
<dbReference type="PROSITE" id="PS50886">
    <property type="entry name" value="TRBD"/>
    <property type="match status" value="1"/>
</dbReference>
<dbReference type="GO" id="GO:0004826">
    <property type="term" value="F:phenylalanine-tRNA ligase activity"/>
    <property type="evidence" value="ECO:0007669"/>
    <property type="project" value="UniProtKB-EC"/>
</dbReference>
<evidence type="ECO:0000256" key="10">
    <source>
        <dbReference type="ARBA" id="ARBA00022842"/>
    </source>
</evidence>
<dbReference type="HAMAP" id="MF_00283">
    <property type="entry name" value="Phe_tRNA_synth_beta1"/>
    <property type="match status" value="1"/>
</dbReference>
<reference evidence="21" key="1">
    <citation type="journal article" date="2019" name="Int. J. Syst. Evol. Microbiol.">
        <title>The Global Catalogue of Microorganisms (GCM) 10K type strain sequencing project: providing services to taxonomists for standard genome sequencing and annotation.</title>
        <authorList>
            <consortium name="The Broad Institute Genomics Platform"/>
            <consortium name="The Broad Institute Genome Sequencing Center for Infectious Disease"/>
            <person name="Wu L."/>
            <person name="Ma J."/>
        </authorList>
    </citation>
    <scope>NUCLEOTIDE SEQUENCE [LARGE SCALE GENOMIC DNA]</scope>
    <source>
        <strain evidence="21">KACC 14249</strain>
    </source>
</reference>
<protein>
    <recommendedName>
        <fullName evidence="15">Phenylalanine--tRNA ligase beta subunit</fullName>
        <ecNumber evidence="15">6.1.1.20</ecNumber>
    </recommendedName>
    <alternativeName>
        <fullName evidence="15">Phenylalanyl-tRNA synthetase beta subunit</fullName>
        <shortName evidence="15">PheRS</shortName>
    </alternativeName>
</protein>
<comment type="similarity">
    <text evidence="2 15">Belongs to the phenylalanyl-tRNA synthetase beta subunit family. Type 1 subfamily.</text>
</comment>
<dbReference type="RefSeq" id="WP_345716532.1">
    <property type="nucleotide sequence ID" value="NZ_BAABFP010000005.1"/>
</dbReference>
<evidence type="ECO:0000256" key="5">
    <source>
        <dbReference type="ARBA" id="ARBA00022555"/>
    </source>
</evidence>
<evidence type="ECO:0000256" key="2">
    <source>
        <dbReference type="ARBA" id="ARBA00008653"/>
    </source>
</evidence>
<dbReference type="InterPro" id="IPR036690">
    <property type="entry name" value="Fdx_antiC-bd_sf"/>
</dbReference>
<dbReference type="Gene3D" id="3.30.56.10">
    <property type="match status" value="2"/>
</dbReference>
<keyword evidence="11 16" id="KW-0694">RNA-binding</keyword>
<feature type="binding site" evidence="15">
    <location>
        <position position="499"/>
    </location>
    <ligand>
        <name>Mg(2+)</name>
        <dbReference type="ChEBI" id="CHEBI:18420"/>
        <note>shared with alpha subunit</note>
    </ligand>
</feature>
<evidence type="ECO:0000256" key="6">
    <source>
        <dbReference type="ARBA" id="ARBA00022598"/>
    </source>
</evidence>
<dbReference type="PROSITE" id="PS51447">
    <property type="entry name" value="FDX_ACB"/>
    <property type="match status" value="1"/>
</dbReference>
<dbReference type="InterPro" id="IPR033714">
    <property type="entry name" value="tRNA_bind_bactPheRS"/>
</dbReference>
<dbReference type="PROSITE" id="PS51483">
    <property type="entry name" value="B5"/>
    <property type="match status" value="1"/>
</dbReference>
<evidence type="ECO:0000256" key="4">
    <source>
        <dbReference type="ARBA" id="ARBA00022490"/>
    </source>
</evidence>
<evidence type="ECO:0000256" key="11">
    <source>
        <dbReference type="ARBA" id="ARBA00022884"/>
    </source>
</evidence>
<feature type="domain" description="FDX-ACB" evidence="18">
    <location>
        <begin position="763"/>
        <end position="856"/>
    </location>
</feature>
<gene>
    <name evidence="15 20" type="primary">pheT</name>
    <name evidence="20" type="ORF">ACFQDO_00765</name>
</gene>
<evidence type="ECO:0000256" key="3">
    <source>
        <dbReference type="ARBA" id="ARBA00011209"/>
    </source>
</evidence>
<dbReference type="CDD" id="cd00769">
    <property type="entry name" value="PheRS_beta_core"/>
    <property type="match status" value="1"/>
</dbReference>
<dbReference type="PANTHER" id="PTHR10947">
    <property type="entry name" value="PHENYLALANYL-TRNA SYNTHETASE BETA CHAIN AND LEUCINE-RICH REPEAT-CONTAINING PROTEIN 47"/>
    <property type="match status" value="1"/>
</dbReference>
<dbReference type="Pfam" id="PF03484">
    <property type="entry name" value="B5"/>
    <property type="match status" value="1"/>
</dbReference>
<dbReference type="EC" id="6.1.1.20" evidence="15"/>
<evidence type="ECO:0000259" key="17">
    <source>
        <dbReference type="PROSITE" id="PS50886"/>
    </source>
</evidence>
<keyword evidence="10 15" id="KW-0460">Magnesium</keyword>
<feature type="binding site" evidence="15">
    <location>
        <position position="495"/>
    </location>
    <ligand>
        <name>Mg(2+)</name>
        <dbReference type="ChEBI" id="CHEBI:18420"/>
        <note>shared with alpha subunit</note>
    </ligand>
</feature>
<comment type="cofactor">
    <cofactor evidence="15">
        <name>Mg(2+)</name>
        <dbReference type="ChEBI" id="CHEBI:18420"/>
    </cofactor>
    <text evidence="15">Binds 2 magnesium ions per tetramer.</text>
</comment>
<organism evidence="20 21">
    <name type="scientific">Angustibacter luteus</name>
    <dbReference type="NCBI Taxonomy" id="658456"/>
    <lineage>
        <taxon>Bacteria</taxon>
        <taxon>Bacillati</taxon>
        <taxon>Actinomycetota</taxon>
        <taxon>Actinomycetes</taxon>
        <taxon>Kineosporiales</taxon>
        <taxon>Kineosporiaceae</taxon>
    </lineage>
</organism>
<dbReference type="Gene3D" id="3.30.930.10">
    <property type="entry name" value="Bira Bifunctional Protein, Domain 2"/>
    <property type="match status" value="1"/>
</dbReference>
<dbReference type="Proteomes" id="UP001596189">
    <property type="component" value="Unassembled WGS sequence"/>
</dbReference>
<dbReference type="SUPFAM" id="SSF50249">
    <property type="entry name" value="Nucleic acid-binding proteins"/>
    <property type="match status" value="1"/>
</dbReference>
<dbReference type="InterPro" id="IPR005147">
    <property type="entry name" value="tRNA_synthase_B5-dom"/>
</dbReference>
<comment type="subcellular location">
    <subcellularLocation>
        <location evidence="1 15">Cytoplasm</location>
    </subcellularLocation>
</comment>
<dbReference type="CDD" id="cd02796">
    <property type="entry name" value="tRNA_bind_bactPheRS"/>
    <property type="match status" value="1"/>
</dbReference>
<keyword evidence="13 15" id="KW-0030">Aminoacyl-tRNA synthetase</keyword>
<dbReference type="SUPFAM" id="SSF55681">
    <property type="entry name" value="Class II aaRS and biotin synthetases"/>
    <property type="match status" value="1"/>
</dbReference>
<dbReference type="InterPro" id="IPR004532">
    <property type="entry name" value="Phe-tRNA-ligase_IIc_bsu_bact"/>
</dbReference>
<evidence type="ECO:0000259" key="18">
    <source>
        <dbReference type="PROSITE" id="PS51447"/>
    </source>
</evidence>
<dbReference type="SUPFAM" id="SSF54991">
    <property type="entry name" value="Anticodon-binding domain of PheRS"/>
    <property type="match status" value="1"/>
</dbReference>
<dbReference type="InterPro" id="IPR005121">
    <property type="entry name" value="Fdx_antiC-bd"/>
</dbReference>
<dbReference type="Gene3D" id="3.50.40.10">
    <property type="entry name" value="Phenylalanyl-trna Synthetase, Chain B, domain 3"/>
    <property type="match status" value="1"/>
</dbReference>
<evidence type="ECO:0000313" key="21">
    <source>
        <dbReference type="Proteomes" id="UP001596189"/>
    </source>
</evidence>
<dbReference type="InterPro" id="IPR005146">
    <property type="entry name" value="B3/B4_tRNA-bd"/>
</dbReference>
<dbReference type="InterPro" id="IPR012340">
    <property type="entry name" value="NA-bd_OB-fold"/>
</dbReference>
<feature type="domain" description="B5" evidence="19">
    <location>
        <begin position="425"/>
        <end position="511"/>
    </location>
</feature>
<dbReference type="EMBL" id="JBHSRD010000002">
    <property type="protein sequence ID" value="MFC6005650.1"/>
    <property type="molecule type" value="Genomic_DNA"/>
</dbReference>
<dbReference type="Pfam" id="PF03483">
    <property type="entry name" value="B3_4"/>
    <property type="match status" value="1"/>
</dbReference>
<dbReference type="SMART" id="SM00896">
    <property type="entry name" value="FDX-ACB"/>
    <property type="match status" value="1"/>
</dbReference>
<dbReference type="SMART" id="SM00874">
    <property type="entry name" value="B5"/>
    <property type="match status" value="1"/>
</dbReference>
<dbReference type="Gene3D" id="2.40.50.140">
    <property type="entry name" value="Nucleic acid-binding proteins"/>
    <property type="match status" value="1"/>
</dbReference>
<dbReference type="Gene3D" id="3.30.70.380">
    <property type="entry name" value="Ferrodoxin-fold anticodon-binding domain"/>
    <property type="match status" value="1"/>
</dbReference>
<dbReference type="InterPro" id="IPR020825">
    <property type="entry name" value="Phe-tRNA_synthase-like_B3/B4"/>
</dbReference>
<evidence type="ECO:0000259" key="19">
    <source>
        <dbReference type="PROSITE" id="PS51483"/>
    </source>
</evidence>
<feature type="domain" description="TRNA-binding" evidence="17">
    <location>
        <begin position="40"/>
        <end position="157"/>
    </location>
</feature>
<evidence type="ECO:0000313" key="20">
    <source>
        <dbReference type="EMBL" id="MFC6005650.1"/>
    </source>
</evidence>